<feature type="domain" description="CHAT" evidence="1">
    <location>
        <begin position="627"/>
        <end position="858"/>
    </location>
</feature>
<sequence>MEAEIVVAADAAEALRLAAVEPARARQLAHAADRAARATGDRIGRSVAQRALGVAALQLRDLDEAVTRLRAAVSLARRSGATTLAGEARTSLASALALSGSAGSAFRQIATALRELHGPAAARARVQQAAILQELGRVDEALAAVRPALPVLRRAGDVQWEVRALNNRSLLHLERRAFAAAEADLLTAIELCVRHGLDLPRAYAEQNLGCLRAGRGEVPAALASFDRAEEHYRRLDMRVGSLLVDRARLLLSVRLVGEARATAEAAVAAYAEQRRINLPEARLLLSTVALVEGDLPAAEEAARQAAREFHRAARRELLALARHARLQVRMVRDRSSVTPAQARRCADDLARAGWLVPALEARLMAGLLALDRGRRTEARADLEQASRARSAGPAEARARAWLAEAMLRRADGHRSGALRAVAAGLRILEDQQALLGATELRAHMSAHRGSLARLGVDLALENGSPRAVYRWAERRRGITAVPRPVRPPRDPALAALLTELRATMTTMEAGGPTPALTHRQVTLEREIRDHCRRTDGCGTGPSRPGPPAIAELAARLGDAALVEYVELDDHLHAVTVVSGRTRLHRLGPLTEVTGCLRHLPFALHRLASEHTTAASAAAARTVLARAAATFDRALLRPLRLGDRPLVLAPSEQLRSLPWSILPSCAGRPVTVVPSARLWLDAVHRRTDRPGPVLVVAGPGLRDACREAEAVARRYPDAVRLLGDAAAADRVAASMAGARLVHVAAHGDLRSDNPLFSALRLADGPFTVYDLELLERPPQHVVLAACDAGRGQPVAGEEVLGLTTALLGQGTPTLTAPVIPVPDAETATLMDGYHAGLAAGRSPAEALAAAQQRTRDDGGPALAAAAGFVCLGAGLAPLTS</sequence>
<evidence type="ECO:0000313" key="3">
    <source>
        <dbReference type="Proteomes" id="UP000199645"/>
    </source>
</evidence>
<dbReference type="EMBL" id="FONV01000009">
    <property type="protein sequence ID" value="SFF35665.1"/>
    <property type="molecule type" value="Genomic_DNA"/>
</dbReference>
<dbReference type="RefSeq" id="WP_093617814.1">
    <property type="nucleotide sequence ID" value="NZ_BOMT01000053.1"/>
</dbReference>
<dbReference type="Gene3D" id="1.25.40.10">
    <property type="entry name" value="Tetratricopeptide repeat domain"/>
    <property type="match status" value="2"/>
</dbReference>
<dbReference type="Proteomes" id="UP000199645">
    <property type="component" value="Unassembled WGS sequence"/>
</dbReference>
<organism evidence="2 3">
    <name type="scientific">Actinoplanes philippinensis</name>
    <dbReference type="NCBI Taxonomy" id="35752"/>
    <lineage>
        <taxon>Bacteria</taxon>
        <taxon>Bacillati</taxon>
        <taxon>Actinomycetota</taxon>
        <taxon>Actinomycetes</taxon>
        <taxon>Micromonosporales</taxon>
        <taxon>Micromonosporaceae</taxon>
        <taxon>Actinoplanes</taxon>
    </lineage>
</organism>
<dbReference type="SUPFAM" id="SSF48452">
    <property type="entry name" value="TPR-like"/>
    <property type="match status" value="2"/>
</dbReference>
<dbReference type="InterPro" id="IPR019734">
    <property type="entry name" value="TPR_rpt"/>
</dbReference>
<dbReference type="OrthoDB" id="9761935at2"/>
<gene>
    <name evidence="2" type="ORF">SAMN05421541_109164</name>
</gene>
<dbReference type="PANTHER" id="PTHR10098:SF108">
    <property type="entry name" value="TETRATRICOPEPTIDE REPEAT PROTEIN 28"/>
    <property type="match status" value="1"/>
</dbReference>
<dbReference type="Pfam" id="PF12770">
    <property type="entry name" value="CHAT"/>
    <property type="match status" value="1"/>
</dbReference>
<dbReference type="PANTHER" id="PTHR10098">
    <property type="entry name" value="RAPSYN-RELATED"/>
    <property type="match status" value="1"/>
</dbReference>
<protein>
    <submittedName>
        <fullName evidence="2">CHAT domain-containing protein</fullName>
    </submittedName>
</protein>
<evidence type="ECO:0000259" key="1">
    <source>
        <dbReference type="Pfam" id="PF12770"/>
    </source>
</evidence>
<name>A0A1I2HZT8_9ACTN</name>
<proteinExistence type="predicted"/>
<evidence type="ECO:0000313" key="2">
    <source>
        <dbReference type="EMBL" id="SFF35665.1"/>
    </source>
</evidence>
<reference evidence="2 3" key="1">
    <citation type="submission" date="2016-10" db="EMBL/GenBank/DDBJ databases">
        <authorList>
            <person name="de Groot N.N."/>
        </authorList>
    </citation>
    <scope>NUCLEOTIDE SEQUENCE [LARGE SCALE GENOMIC DNA]</scope>
    <source>
        <strain evidence="2 3">DSM 43019</strain>
    </source>
</reference>
<dbReference type="InterPro" id="IPR024983">
    <property type="entry name" value="CHAT_dom"/>
</dbReference>
<dbReference type="InterPro" id="IPR011990">
    <property type="entry name" value="TPR-like_helical_dom_sf"/>
</dbReference>
<dbReference type="AlphaFoldDB" id="A0A1I2HZT8"/>
<dbReference type="SMART" id="SM00028">
    <property type="entry name" value="TPR"/>
    <property type="match status" value="5"/>
</dbReference>
<dbReference type="STRING" id="35752.SAMN05421541_109164"/>
<keyword evidence="3" id="KW-1185">Reference proteome</keyword>
<accession>A0A1I2HZT8</accession>